<reference evidence="2 3" key="1">
    <citation type="submission" date="2023-11" db="EMBL/GenBank/DDBJ databases">
        <title>An acidophilic fungus is an integral part of prey digestion in a carnivorous sundew plant.</title>
        <authorList>
            <person name="Tsai I.J."/>
        </authorList>
    </citation>
    <scope>NUCLEOTIDE SEQUENCE [LARGE SCALE GENOMIC DNA]</scope>
    <source>
        <strain evidence="2">169a</strain>
    </source>
</reference>
<keyword evidence="3" id="KW-1185">Reference proteome</keyword>
<evidence type="ECO:0008006" key="4">
    <source>
        <dbReference type="Google" id="ProtNLM"/>
    </source>
</evidence>
<feature type="compositionally biased region" description="Polar residues" evidence="1">
    <location>
        <begin position="8"/>
        <end position="47"/>
    </location>
</feature>
<protein>
    <recommendedName>
        <fullName evidence="4">Tafazzin</fullName>
    </recommendedName>
</protein>
<organism evidence="2 3">
    <name type="scientific">Acrodontium crateriforme</name>
    <dbReference type="NCBI Taxonomy" id="150365"/>
    <lineage>
        <taxon>Eukaryota</taxon>
        <taxon>Fungi</taxon>
        <taxon>Dikarya</taxon>
        <taxon>Ascomycota</taxon>
        <taxon>Pezizomycotina</taxon>
        <taxon>Dothideomycetes</taxon>
        <taxon>Dothideomycetidae</taxon>
        <taxon>Mycosphaerellales</taxon>
        <taxon>Teratosphaeriaceae</taxon>
        <taxon>Acrodontium</taxon>
    </lineage>
</organism>
<dbReference type="AlphaFoldDB" id="A0AAQ3MAG8"/>
<feature type="region of interest" description="Disordered" evidence="1">
    <location>
        <begin position="1"/>
        <end position="66"/>
    </location>
</feature>
<dbReference type="EMBL" id="CP138589">
    <property type="protein sequence ID" value="WPH03203.1"/>
    <property type="molecule type" value="Genomic_DNA"/>
</dbReference>
<evidence type="ECO:0000256" key="1">
    <source>
        <dbReference type="SAM" id="MobiDB-lite"/>
    </source>
</evidence>
<gene>
    <name evidence="2" type="ORF">R9X50_00608000</name>
</gene>
<proteinExistence type="predicted"/>
<sequence length="527" mass="59225">MPKKRLQNYKQLQGQSSNTAPATNHGGPSTSSASVNERLSSLRNQPNEESDRKKRQLAEFVNQRSVPPELRSILGVPESEPPKPKVLRFRDRMRTPGPPPPKSWTRFLPRWHQNANMRHGKRKKAEAAVGHRARPDQLMRFSRMTAPQSFDGNHEPIPISLEHLILKRLAEQWDAVDEVDYPELVHIPLRLRLKLLSYLSFFGAPIDIVAFEALTQGDNAVEFLDLAALIGYGGLSVKKLLKAVPGEQPQQHAVDASHAVLDSWDMNDSFENAVNAPITFNRFANLTHLCLSHPAPTASWRDLLALAKHIPQVTHLSLAYWPRPTLTPNLATTTVSSPNRSDVTAGGSNYYSAIDNDLTEPSMLLRQLSGKFLRIQWLDLEGCAEWMPALGKADVRAGETPAENDGDGWSTTNAPTIETIFNSNWKNLSYLNCAQGVFPPLAGVTRLGQHWNRHLPVHDLKEYIKNNGLADAEDLADTYYEHRVLKAELWSNAEMRLFLAGRNINRVRRSKGLKPVMMDYGWIQRAP</sequence>
<evidence type="ECO:0000313" key="3">
    <source>
        <dbReference type="Proteomes" id="UP001303373"/>
    </source>
</evidence>
<name>A0AAQ3MAG8_9PEZI</name>
<accession>A0AAQ3MAG8</accession>
<dbReference type="Proteomes" id="UP001303373">
    <property type="component" value="Chromosome 10"/>
</dbReference>
<evidence type="ECO:0000313" key="2">
    <source>
        <dbReference type="EMBL" id="WPH03203.1"/>
    </source>
</evidence>